<keyword evidence="9" id="KW-0539">Nucleus</keyword>
<feature type="compositionally biased region" description="Acidic residues" evidence="13">
    <location>
        <begin position="123"/>
        <end position="132"/>
    </location>
</feature>
<dbReference type="PROSITE" id="PS00486">
    <property type="entry name" value="DNA_MISMATCH_REPAIR_2"/>
    <property type="match status" value="1"/>
</dbReference>
<dbReference type="AlphaFoldDB" id="A0A0X8HSH8"/>
<evidence type="ECO:0000259" key="14">
    <source>
        <dbReference type="PROSITE" id="PS00486"/>
    </source>
</evidence>
<dbReference type="Pfam" id="PF01624">
    <property type="entry name" value="MutS_I"/>
    <property type="match status" value="1"/>
</dbReference>
<keyword evidence="16" id="KW-1185">Reference proteome</keyword>
<dbReference type="NCBIfam" id="NF003810">
    <property type="entry name" value="PRK05399.1"/>
    <property type="match status" value="1"/>
</dbReference>
<keyword evidence="7 12" id="KW-0238">DNA-binding</keyword>
<evidence type="ECO:0000256" key="12">
    <source>
        <dbReference type="RuleBase" id="RU003756"/>
    </source>
</evidence>
<dbReference type="Proteomes" id="UP000243052">
    <property type="component" value="Chromosome iv"/>
</dbReference>
<evidence type="ECO:0000256" key="5">
    <source>
        <dbReference type="ARBA" id="ARBA00022763"/>
    </source>
</evidence>
<dbReference type="InterPro" id="IPR027417">
    <property type="entry name" value="P-loop_NTPase"/>
</dbReference>
<evidence type="ECO:0000313" key="15">
    <source>
        <dbReference type="EMBL" id="AMD20588.1"/>
    </source>
</evidence>
<keyword evidence="8 12" id="KW-0234">DNA repair</keyword>
<dbReference type="GO" id="GO:0006298">
    <property type="term" value="P:mismatch repair"/>
    <property type="evidence" value="ECO:0007669"/>
    <property type="project" value="InterPro"/>
</dbReference>
<dbReference type="PANTHER" id="PTHR11361:SF122">
    <property type="entry name" value="DNA MISMATCH REPAIR PROTEIN MSH3"/>
    <property type="match status" value="1"/>
</dbReference>
<evidence type="ECO:0000256" key="3">
    <source>
        <dbReference type="ARBA" id="ARBA00022151"/>
    </source>
</evidence>
<dbReference type="SMART" id="SM00534">
    <property type="entry name" value="MUTSac"/>
    <property type="match status" value="1"/>
</dbReference>
<dbReference type="Gene3D" id="1.10.1420.10">
    <property type="match status" value="2"/>
</dbReference>
<evidence type="ECO:0000256" key="1">
    <source>
        <dbReference type="ARBA" id="ARBA00004123"/>
    </source>
</evidence>
<dbReference type="GO" id="GO:0005524">
    <property type="term" value="F:ATP binding"/>
    <property type="evidence" value="ECO:0007669"/>
    <property type="project" value="UniProtKB-KW"/>
</dbReference>
<dbReference type="EMBL" id="CP014244">
    <property type="protein sequence ID" value="AMD20588.1"/>
    <property type="molecule type" value="Genomic_DNA"/>
</dbReference>
<evidence type="ECO:0000256" key="8">
    <source>
        <dbReference type="ARBA" id="ARBA00023204"/>
    </source>
</evidence>
<evidence type="ECO:0000256" key="9">
    <source>
        <dbReference type="ARBA" id="ARBA00023242"/>
    </source>
</evidence>
<evidence type="ECO:0000256" key="2">
    <source>
        <dbReference type="ARBA" id="ARBA00007094"/>
    </source>
</evidence>
<dbReference type="InterPro" id="IPR007860">
    <property type="entry name" value="DNA_mmatch_repair_MutS_con_dom"/>
</dbReference>
<dbReference type="Gene3D" id="3.40.50.300">
    <property type="entry name" value="P-loop containing nucleotide triphosphate hydrolases"/>
    <property type="match status" value="1"/>
</dbReference>
<dbReference type="OrthoDB" id="121051at2759"/>
<dbReference type="InterPro" id="IPR007696">
    <property type="entry name" value="DNA_mismatch_repair_MutS_core"/>
</dbReference>
<dbReference type="InterPro" id="IPR000432">
    <property type="entry name" value="DNA_mismatch_repair_MutS_C"/>
</dbReference>
<evidence type="ECO:0000256" key="13">
    <source>
        <dbReference type="SAM" id="MobiDB-lite"/>
    </source>
</evidence>
<evidence type="ECO:0000256" key="10">
    <source>
        <dbReference type="ARBA" id="ARBA00029792"/>
    </source>
</evidence>
<dbReference type="Pfam" id="PF05188">
    <property type="entry name" value="MutS_II"/>
    <property type="match status" value="1"/>
</dbReference>
<dbReference type="GO" id="GO:0140664">
    <property type="term" value="F:ATP-dependent DNA damage sensor activity"/>
    <property type="evidence" value="ECO:0007669"/>
    <property type="project" value="InterPro"/>
</dbReference>
<dbReference type="GeneID" id="28723840"/>
<dbReference type="FunFam" id="3.40.50.300:FF:002852">
    <property type="entry name" value="Mismatch repair protein"/>
    <property type="match status" value="1"/>
</dbReference>
<protein>
    <recommendedName>
        <fullName evidence="3 11">DNA mismatch repair protein MSH3</fullName>
    </recommendedName>
    <alternativeName>
        <fullName evidence="3 11">DNA mismatch repair protein MSH3</fullName>
    </alternativeName>
    <alternativeName>
        <fullName evidence="10">MutS protein homolog 3</fullName>
    </alternativeName>
</protein>
<dbReference type="Pfam" id="PF05190">
    <property type="entry name" value="MutS_IV"/>
    <property type="match status" value="1"/>
</dbReference>
<dbReference type="PANTHER" id="PTHR11361">
    <property type="entry name" value="DNA MISMATCH REPAIR PROTEIN MUTS FAMILY MEMBER"/>
    <property type="match status" value="1"/>
</dbReference>
<dbReference type="SUPFAM" id="SSF48334">
    <property type="entry name" value="DNA repair protein MutS, domain III"/>
    <property type="match status" value="1"/>
</dbReference>
<comment type="function">
    <text evidence="12">Component of the post-replicative DNA mismatch repair system (MMR).</text>
</comment>
<dbReference type="GO" id="GO:0006312">
    <property type="term" value="P:mitotic recombination"/>
    <property type="evidence" value="ECO:0007669"/>
    <property type="project" value="TreeGrafter"/>
</dbReference>
<keyword evidence="5 12" id="KW-0227">DNA damage</keyword>
<evidence type="ECO:0000256" key="11">
    <source>
        <dbReference type="ARBA" id="ARBA00073774"/>
    </source>
</evidence>
<dbReference type="RefSeq" id="XP_017987584.1">
    <property type="nucleotide sequence ID" value="XM_018131838.1"/>
</dbReference>
<accession>A0A0X8HSH8</accession>
<reference evidence="15 16" key="1">
    <citation type="submission" date="2016-01" db="EMBL/GenBank/DDBJ databases">
        <title>Genome sequence of the yeast Holleya sinecauda.</title>
        <authorList>
            <person name="Dietrich F.S."/>
        </authorList>
    </citation>
    <scope>NUCLEOTIDE SEQUENCE [LARGE SCALE GENOMIC DNA]</scope>
    <source>
        <strain evidence="15 16">ATCC 58844</strain>
    </source>
</reference>
<organism evidence="15 16">
    <name type="scientific">Eremothecium sinecaudum</name>
    <dbReference type="NCBI Taxonomy" id="45286"/>
    <lineage>
        <taxon>Eukaryota</taxon>
        <taxon>Fungi</taxon>
        <taxon>Dikarya</taxon>
        <taxon>Ascomycota</taxon>
        <taxon>Saccharomycotina</taxon>
        <taxon>Saccharomycetes</taxon>
        <taxon>Saccharomycetales</taxon>
        <taxon>Saccharomycetaceae</taxon>
        <taxon>Eremothecium</taxon>
    </lineage>
</organism>
<dbReference type="InterPro" id="IPR036678">
    <property type="entry name" value="MutS_con_dom_sf"/>
</dbReference>
<comment type="similarity">
    <text evidence="2">Belongs to the DNA mismatch repair MutS family. MSH3 subfamily.</text>
</comment>
<dbReference type="Pfam" id="PF00488">
    <property type="entry name" value="MutS_V"/>
    <property type="match status" value="1"/>
</dbReference>
<name>A0A0X8HSH8_9SACH</name>
<dbReference type="InterPro" id="IPR017261">
    <property type="entry name" value="DNA_mismatch_repair_MutS/MSH"/>
</dbReference>
<evidence type="ECO:0000256" key="7">
    <source>
        <dbReference type="ARBA" id="ARBA00023125"/>
    </source>
</evidence>
<evidence type="ECO:0000313" key="16">
    <source>
        <dbReference type="Proteomes" id="UP000243052"/>
    </source>
</evidence>
<feature type="region of interest" description="Disordered" evidence="13">
    <location>
        <begin position="115"/>
        <end position="144"/>
    </location>
</feature>
<dbReference type="InterPro" id="IPR036187">
    <property type="entry name" value="DNA_mismatch_repair_MutS_sf"/>
</dbReference>
<evidence type="ECO:0000256" key="4">
    <source>
        <dbReference type="ARBA" id="ARBA00022741"/>
    </source>
</evidence>
<dbReference type="Gene3D" id="3.30.420.110">
    <property type="entry name" value="MutS, connector domain"/>
    <property type="match status" value="1"/>
</dbReference>
<dbReference type="SUPFAM" id="SSF55271">
    <property type="entry name" value="DNA repair protein MutS, domain I"/>
    <property type="match status" value="1"/>
</dbReference>
<dbReference type="InterPro" id="IPR016151">
    <property type="entry name" value="DNA_mismatch_repair_MutS_N"/>
</dbReference>
<dbReference type="InterPro" id="IPR045076">
    <property type="entry name" value="MutS"/>
</dbReference>
<keyword evidence="4 12" id="KW-0547">Nucleotide-binding</keyword>
<keyword evidence="6" id="KW-0067">ATP-binding</keyword>
<dbReference type="PIRSF" id="PIRSF037677">
    <property type="entry name" value="DNA_mis_repair_Msh6"/>
    <property type="match status" value="1"/>
</dbReference>
<feature type="domain" description="DNA mismatch repair proteins mutS family" evidence="14">
    <location>
        <begin position="878"/>
        <end position="894"/>
    </location>
</feature>
<dbReference type="InterPro" id="IPR007861">
    <property type="entry name" value="DNA_mismatch_repair_MutS_clamp"/>
</dbReference>
<comment type="subcellular location">
    <subcellularLocation>
        <location evidence="1">Nucleus</location>
    </subcellularLocation>
</comment>
<proteinExistence type="inferred from homology"/>
<dbReference type="GO" id="GO:0005634">
    <property type="term" value="C:nucleus"/>
    <property type="evidence" value="ECO:0007669"/>
    <property type="project" value="UniProtKB-SubCell"/>
</dbReference>
<dbReference type="SUPFAM" id="SSF52540">
    <property type="entry name" value="P-loop containing nucleoside triphosphate hydrolases"/>
    <property type="match status" value="1"/>
</dbReference>
<dbReference type="Pfam" id="PF05192">
    <property type="entry name" value="MutS_III"/>
    <property type="match status" value="1"/>
</dbReference>
<gene>
    <name evidence="15" type="ORF">AW171_hschr42487</name>
</gene>
<feature type="compositionally biased region" description="Basic and acidic residues" evidence="13">
    <location>
        <begin position="40"/>
        <end position="49"/>
    </location>
</feature>
<dbReference type="STRING" id="45286.A0A0X8HSH8"/>
<dbReference type="SUPFAM" id="SSF53150">
    <property type="entry name" value="DNA repair protein MutS, domain II"/>
    <property type="match status" value="1"/>
</dbReference>
<dbReference type="GO" id="GO:0030983">
    <property type="term" value="F:mismatched DNA binding"/>
    <property type="evidence" value="ECO:0007669"/>
    <property type="project" value="InterPro"/>
</dbReference>
<feature type="region of interest" description="Disordered" evidence="13">
    <location>
        <begin position="40"/>
        <end position="84"/>
    </location>
</feature>
<dbReference type="Gene3D" id="3.40.1170.10">
    <property type="entry name" value="DNA repair protein MutS, domain I"/>
    <property type="match status" value="1"/>
</dbReference>
<dbReference type="InterPro" id="IPR007695">
    <property type="entry name" value="DNA_mismatch_repair_MutS-lik_N"/>
</dbReference>
<sequence length="1034" mass="118113">MLKQPTISKFFKRSVTNGGKRTPEEEAELVDLLDSDDSLLVKDDKDTGRENTTAAASIDDDSSCGHTVDSLGLNKRRPHSDGLSKYKFSKKQKLEGDEESKKGNFAARLDSILNARFSGSPGPEEEEEEVDEQTSKSTNSKSTKNKLTELDQQFKQLKLQNMDKILAVRVGYKYKFFAEDAVIVSQILQIKLVPGKLTIGETNPNDAKFKKFAYCTIPDMRLEVHLRRLMHHNLKVGIVEQTETFAIRKSAGSSGSIFSREVTNVFTRSTYGINEVFDSTERHILGDSTSVWGLVYEVQSNATKYSMVSVNLNSGEVIIDEFKDEKYTNDALDTRIVYLNPSEVITNKELDPKISQAFMNANPNVRFYQEEPDEDYKTSFKTQHSNIEITGRLFESLMLVRKYLAGFKNEKLLDLPERYQSFNSLTHMTLSANTVKNLDLFENSTDGNIKGSLLWTLDHTRTLFGYRCLKKWISQPLVNIDEINARLDAVQCIANEVDKIFIESLNNLLRDSQDLERILNRIAYGRTSRREVYLFLKQFSRIAGLFKSHQKFIEENVLASDGPIRRNSELLTKIFSELNAYWQSFPIPKLLSMINVDAALEKKDAEKAIVEYFNLNLYDDAEPIISKRRDIDSVIEELHEELKEIRSVLKRPMLNFKDEIDYLVEIRNTQLKTVPSDWVKISCTKMVSRFRTPTITKLVDKLKYHKDLLKNIAEEQYTNFLERIKHQYVELKSAIKHLATYDCILSLAAVSFNVNYVRPIFSDQKQLIKVKNGRNPIIESLDVNYVPNDISLSQDGNKVMIITGPNMGGKSSYIRQVALLVLMAQIGCYVPCEYAEFAIFDQIFTRIGAYDNLLRGESTFKIEMTEMLQILKACTPSSLLLLDEVGRGTGTHDGISLSHSILTYFIQLEADCPLVLFITHYPSLGRVRSKILGNYHMSYIEERRPNENWPSVIFLYKLKKGQAHDSYGLNVAKLANVPPQIINDAHKISEVMKRESELEDSIAVLNTVKKLLQNETPKSTRQNLIQDLMAMLDN</sequence>
<dbReference type="SMART" id="SM00533">
    <property type="entry name" value="MUTSd"/>
    <property type="match status" value="1"/>
</dbReference>
<evidence type="ECO:0000256" key="6">
    <source>
        <dbReference type="ARBA" id="ARBA00022840"/>
    </source>
</evidence>